<proteinExistence type="inferred from homology"/>
<dbReference type="EMBL" id="FZOC01000002">
    <property type="protein sequence ID" value="SNR78699.1"/>
    <property type="molecule type" value="Genomic_DNA"/>
</dbReference>
<evidence type="ECO:0000313" key="6">
    <source>
        <dbReference type="Proteomes" id="UP000198324"/>
    </source>
</evidence>
<keyword evidence="6" id="KW-1185">Reference proteome</keyword>
<protein>
    <submittedName>
        <fullName evidence="5">Deoxyribonuclease-1</fullName>
    </submittedName>
</protein>
<evidence type="ECO:0000313" key="5">
    <source>
        <dbReference type="EMBL" id="SNR78699.1"/>
    </source>
</evidence>
<dbReference type="PANTHER" id="PTHR33607:SF2">
    <property type="entry name" value="ENDONUCLEASE-1"/>
    <property type="match status" value="1"/>
</dbReference>
<keyword evidence="2" id="KW-0540">Nuclease</keyword>
<dbReference type="GO" id="GO:0016787">
    <property type="term" value="F:hydrolase activity"/>
    <property type="evidence" value="ECO:0007669"/>
    <property type="project" value="UniProtKB-KW"/>
</dbReference>
<organism evidence="5 6">
    <name type="scientific">Humidesulfovibrio mexicanus</name>
    <dbReference type="NCBI Taxonomy" id="147047"/>
    <lineage>
        <taxon>Bacteria</taxon>
        <taxon>Pseudomonadati</taxon>
        <taxon>Thermodesulfobacteriota</taxon>
        <taxon>Desulfovibrionia</taxon>
        <taxon>Desulfovibrionales</taxon>
        <taxon>Desulfovibrionaceae</taxon>
        <taxon>Humidesulfovibrio</taxon>
    </lineage>
</organism>
<sequence>MTHAMPHQSPHRTAPSSRRLATLLASLVAALLLASCGEPDTKPAKERPAAEAARGNTREQSFQDAKRALLRHVYHDHRVTFYCLAVFDAKGQVTPPPGFHTPKHKARAERIEWEHVVPAENFGRSFAEWRDGHPDCLDARGPFKGRKCAERVNAEYRLMQADMYNLYPAIGAVNAMRSNYNYAMLPGAKETFGPFGMKIEGNKVEPPEHARGAIARTVKYMAWAYPRFTPSRQQQQLMDAWDRMYPVDQWECERARRIEAIQSNENPVVKGQCREAGLWP</sequence>
<feature type="region of interest" description="Disordered" evidence="4">
    <location>
        <begin position="38"/>
        <end position="61"/>
    </location>
</feature>
<gene>
    <name evidence="5" type="ORF">SAMN04488503_1275</name>
</gene>
<name>A0A238Z6J9_9BACT</name>
<dbReference type="AlphaFoldDB" id="A0A238Z6J9"/>
<evidence type="ECO:0000256" key="3">
    <source>
        <dbReference type="ARBA" id="ARBA00022801"/>
    </source>
</evidence>
<dbReference type="PANTHER" id="PTHR33607">
    <property type="entry name" value="ENDONUCLEASE-1"/>
    <property type="match status" value="1"/>
</dbReference>
<dbReference type="SUPFAM" id="SSF54060">
    <property type="entry name" value="His-Me finger endonucleases"/>
    <property type="match status" value="1"/>
</dbReference>
<keyword evidence="3" id="KW-0378">Hydrolase</keyword>
<dbReference type="InterPro" id="IPR044925">
    <property type="entry name" value="His-Me_finger_sf"/>
</dbReference>
<evidence type="ECO:0000256" key="4">
    <source>
        <dbReference type="SAM" id="MobiDB-lite"/>
    </source>
</evidence>
<dbReference type="Proteomes" id="UP000198324">
    <property type="component" value="Unassembled WGS sequence"/>
</dbReference>
<dbReference type="GO" id="GO:0004518">
    <property type="term" value="F:nuclease activity"/>
    <property type="evidence" value="ECO:0007669"/>
    <property type="project" value="UniProtKB-KW"/>
</dbReference>
<accession>A0A238Z6J9</accession>
<comment type="similarity">
    <text evidence="1">Belongs to the EndA/NucM nuclease family.</text>
</comment>
<evidence type="ECO:0000256" key="2">
    <source>
        <dbReference type="ARBA" id="ARBA00022722"/>
    </source>
</evidence>
<dbReference type="InterPro" id="IPR007346">
    <property type="entry name" value="Endonuclease-I"/>
</dbReference>
<dbReference type="Pfam" id="PF04231">
    <property type="entry name" value="Endonuclease_1"/>
    <property type="match status" value="1"/>
</dbReference>
<evidence type="ECO:0000256" key="1">
    <source>
        <dbReference type="ARBA" id="ARBA00006429"/>
    </source>
</evidence>
<reference evidence="5 6" key="1">
    <citation type="submission" date="2017-06" db="EMBL/GenBank/DDBJ databases">
        <authorList>
            <person name="Kim H.J."/>
            <person name="Triplett B.A."/>
        </authorList>
    </citation>
    <scope>NUCLEOTIDE SEQUENCE [LARGE SCALE GENOMIC DNA]</scope>
    <source>
        <strain evidence="5 6">DSM 13116</strain>
    </source>
</reference>
<feature type="compositionally biased region" description="Basic and acidic residues" evidence="4">
    <location>
        <begin position="39"/>
        <end position="49"/>
    </location>
</feature>